<evidence type="ECO:0000256" key="6">
    <source>
        <dbReference type="ARBA" id="ARBA00023242"/>
    </source>
</evidence>
<comment type="subunit">
    <text evidence="8">Homodimers and heterodimers.</text>
</comment>
<dbReference type="InterPro" id="IPR033389">
    <property type="entry name" value="AUX/IAA_dom"/>
</dbReference>
<dbReference type="PANTHER" id="PTHR31384:SF102">
    <property type="entry name" value="AUXIN RESPONSE FACTOR 4"/>
    <property type="match status" value="1"/>
</dbReference>
<dbReference type="PANTHER" id="PTHR31384">
    <property type="entry name" value="AUXIN RESPONSE FACTOR 4-RELATED"/>
    <property type="match status" value="1"/>
</dbReference>
<feature type="domain" description="PB1" evidence="10">
    <location>
        <begin position="532"/>
        <end position="625"/>
    </location>
</feature>
<dbReference type="Pfam" id="PF02309">
    <property type="entry name" value="AUX_IAA"/>
    <property type="match status" value="1"/>
</dbReference>
<dbReference type="Gene3D" id="2.30.30.1040">
    <property type="match status" value="1"/>
</dbReference>
<dbReference type="SMART" id="SM01019">
    <property type="entry name" value="B3"/>
    <property type="match status" value="1"/>
</dbReference>
<evidence type="ECO:0000313" key="12">
    <source>
        <dbReference type="Proteomes" id="UP001318860"/>
    </source>
</evidence>
<evidence type="ECO:0000256" key="9">
    <source>
        <dbReference type="SAM" id="MobiDB-lite"/>
    </source>
</evidence>
<evidence type="ECO:0000256" key="7">
    <source>
        <dbReference type="ARBA" id="ARBA00023294"/>
    </source>
</evidence>
<dbReference type="CDD" id="cd10017">
    <property type="entry name" value="B3_DNA"/>
    <property type="match status" value="1"/>
</dbReference>
<accession>A0ABR0XVP1</accession>
<dbReference type="PROSITE" id="PS51745">
    <property type="entry name" value="PB1"/>
    <property type="match status" value="1"/>
</dbReference>
<evidence type="ECO:0000256" key="8">
    <source>
        <dbReference type="RuleBase" id="RU004561"/>
    </source>
</evidence>
<dbReference type="Gene3D" id="3.10.20.90">
    <property type="entry name" value="Phosphatidylinositol 3-kinase Catalytic Subunit, Chain A, domain 1"/>
    <property type="match status" value="1"/>
</dbReference>
<keyword evidence="4 8" id="KW-0238">DNA-binding</keyword>
<dbReference type="Pfam" id="PF02362">
    <property type="entry name" value="B3"/>
    <property type="match status" value="1"/>
</dbReference>
<comment type="function">
    <text evidence="8">Auxin response factors (ARFs) are transcriptional factors that bind specifically to the DNA sequence 5'-TGTCTC-3' found in the auxin-responsive promoter elements (AuxREs).</text>
</comment>
<dbReference type="InterPro" id="IPR003340">
    <property type="entry name" value="B3_DNA-bd"/>
</dbReference>
<dbReference type="Proteomes" id="UP001318860">
    <property type="component" value="Unassembled WGS sequence"/>
</dbReference>
<comment type="caution">
    <text evidence="11">The sequence shown here is derived from an EMBL/GenBank/DDBJ whole genome shotgun (WGS) entry which is preliminary data.</text>
</comment>
<keyword evidence="6 8" id="KW-0539">Nucleus</keyword>
<evidence type="ECO:0000259" key="10">
    <source>
        <dbReference type="PROSITE" id="PS51745"/>
    </source>
</evidence>
<protein>
    <recommendedName>
        <fullName evidence="8">Auxin response factor</fullName>
    </recommendedName>
</protein>
<keyword evidence="12" id="KW-1185">Reference proteome</keyword>
<dbReference type="InterPro" id="IPR010525">
    <property type="entry name" value="ARF_dom"/>
</dbReference>
<dbReference type="InterPro" id="IPR044835">
    <property type="entry name" value="ARF_plant"/>
</dbReference>
<feature type="compositionally biased region" description="Polar residues" evidence="9">
    <location>
        <begin position="317"/>
        <end position="329"/>
    </location>
</feature>
<keyword evidence="7 8" id="KW-0927">Auxin signaling pathway</keyword>
<organism evidence="11 12">
    <name type="scientific">Rehmannia glutinosa</name>
    <name type="common">Chinese foxglove</name>
    <dbReference type="NCBI Taxonomy" id="99300"/>
    <lineage>
        <taxon>Eukaryota</taxon>
        <taxon>Viridiplantae</taxon>
        <taxon>Streptophyta</taxon>
        <taxon>Embryophyta</taxon>
        <taxon>Tracheophyta</taxon>
        <taxon>Spermatophyta</taxon>
        <taxon>Magnoliopsida</taxon>
        <taxon>eudicotyledons</taxon>
        <taxon>Gunneridae</taxon>
        <taxon>Pentapetalae</taxon>
        <taxon>asterids</taxon>
        <taxon>lamiids</taxon>
        <taxon>Lamiales</taxon>
        <taxon>Orobanchaceae</taxon>
        <taxon>Rehmannieae</taxon>
        <taxon>Rehmannia</taxon>
    </lineage>
</organism>
<dbReference type="EMBL" id="JABTTQ020000001">
    <property type="protein sequence ID" value="KAK6163293.1"/>
    <property type="molecule type" value="Genomic_DNA"/>
</dbReference>
<evidence type="ECO:0000256" key="2">
    <source>
        <dbReference type="ARBA" id="ARBA00007853"/>
    </source>
</evidence>
<feature type="region of interest" description="Disordered" evidence="9">
    <location>
        <begin position="315"/>
        <end position="349"/>
    </location>
</feature>
<dbReference type="Gene3D" id="2.40.330.10">
    <property type="entry name" value="DNA-binding pseudobarrel domain"/>
    <property type="match status" value="1"/>
</dbReference>
<dbReference type="SUPFAM" id="SSF54277">
    <property type="entry name" value="CAD &amp; PB1 domains"/>
    <property type="match status" value="1"/>
</dbReference>
<dbReference type="Pfam" id="PF06507">
    <property type="entry name" value="ARF_AD"/>
    <property type="match status" value="1"/>
</dbReference>
<dbReference type="SUPFAM" id="SSF101936">
    <property type="entry name" value="DNA-binding pseudobarrel domain"/>
    <property type="match status" value="1"/>
</dbReference>
<comment type="subcellular location">
    <subcellularLocation>
        <location evidence="1 8">Nucleus</location>
    </subcellularLocation>
</comment>
<keyword evidence="5 8" id="KW-0804">Transcription</keyword>
<evidence type="ECO:0000313" key="11">
    <source>
        <dbReference type="EMBL" id="KAK6163293.1"/>
    </source>
</evidence>
<proteinExistence type="inferred from homology"/>
<evidence type="ECO:0000256" key="1">
    <source>
        <dbReference type="ARBA" id="ARBA00004123"/>
    </source>
</evidence>
<gene>
    <name evidence="11" type="ORF">DH2020_000157</name>
</gene>
<sequence length="640" mass="71110">MEIDLNHAVGQVEKINACCNGGKCDKGENGNSNVGSSCSCSCCSVSDPSSIYMELWHACAGPLTSLPKKGDFVVYLPQGHLEQAYNSSQLEGPTFDLPSQILCRVVDVHLFANKENDEVYTQLTLLPLTEIVGLKLEGEENGNVGVDEDENGNTLAKIDFPHNYKEQRPSQELVAKDLHGVEWRFRHIYRGQPRRHLLTTGWSLFVSQKNLVSGMLGESGELRLGIRRAARPRNGLPDSIIKNQNSYPGVLSPVAKALSSNGTFHVFCSPRYSGVVTAVSDADPYRWPNSKWRCLMVRWDEDIMTNHQERVSPWEIDSSSNCAPPSIESSPRMKRLRSNLQASPDDSPITRWGPLSDFEQYVRSSKVLQGQENVGLVSPLDRSDRINRPGFKNQPLAPNPVINGTEKASYGEFVRKPGSSHFHVVAGIQLVSKGLARAGQGPLMQSNISSFPTGNRVLTPTSVLSRATSDVSRVLNPGNESRALEKTSTTASMHLKNMNDEDNLEKVPICKLFGYSLSEDPNILNSQGHSKRICTKVHKQGSLVGRAIDLSRLHGYDDLLTELERLFSMEGLLQDPNRGWRILYTDSENDMMVVGDDPWRDFVEVVTKIHIYTQEEVDKLTVEMNSEDAQSCLEEAQTIN</sequence>
<dbReference type="InterPro" id="IPR053793">
    <property type="entry name" value="PB1-like"/>
</dbReference>
<evidence type="ECO:0000256" key="5">
    <source>
        <dbReference type="ARBA" id="ARBA00023163"/>
    </source>
</evidence>
<dbReference type="InterPro" id="IPR015300">
    <property type="entry name" value="DNA-bd_pseudobarrel_sf"/>
</dbReference>
<comment type="similarity">
    <text evidence="2 8">Belongs to the ARF family.</text>
</comment>
<evidence type="ECO:0000256" key="3">
    <source>
        <dbReference type="ARBA" id="ARBA00023015"/>
    </source>
</evidence>
<name>A0ABR0XVP1_REHGL</name>
<keyword evidence="3 8" id="KW-0805">Transcription regulation</keyword>
<evidence type="ECO:0000256" key="4">
    <source>
        <dbReference type="ARBA" id="ARBA00023125"/>
    </source>
</evidence>
<reference evidence="11 12" key="1">
    <citation type="journal article" date="2021" name="Comput. Struct. Biotechnol. J.">
        <title>De novo genome assembly of the potent medicinal plant Rehmannia glutinosa using nanopore technology.</title>
        <authorList>
            <person name="Ma L."/>
            <person name="Dong C."/>
            <person name="Song C."/>
            <person name="Wang X."/>
            <person name="Zheng X."/>
            <person name="Niu Y."/>
            <person name="Chen S."/>
            <person name="Feng W."/>
        </authorList>
    </citation>
    <scope>NUCLEOTIDE SEQUENCE [LARGE SCALE GENOMIC DNA]</scope>
    <source>
        <strain evidence="11">DH-2019</strain>
    </source>
</reference>